<sequence>MSDSTYTRGMGLIAPIAISPANMTINVPASTLPPWAQNTAYANGVEVIDAATRIIYRSLKDGNAGNLPAISKTAWQARGMEERMRLFDASLGSSVEADNMIEIVTTPGRVVTDVAIFGAATHAVQVVMVDPTEGEVFDSGDIVMLRPSGNSHWGYFFNPIEREDRVLISGLPAYARATITIRVKNPGLKARCAEVVIGRALWLGNAQWRPSLTFDDFTEKTRDRWGGWQIGSEAAYSDKMKLQVLVEGAQFERTRAQVIPYRNKPVVWIGARGYSSLMNYGYLTAFEQVLVAQGISDCNMTIDGLETL</sequence>
<evidence type="ECO:0000313" key="2">
    <source>
        <dbReference type="Proteomes" id="UP000198781"/>
    </source>
</evidence>
<dbReference type="EMBL" id="FMZC01000007">
    <property type="protein sequence ID" value="SDD55803.1"/>
    <property type="molecule type" value="Genomic_DNA"/>
</dbReference>
<dbReference type="RefSeq" id="WP_092744150.1">
    <property type="nucleotide sequence ID" value="NZ_FMZC01000007.1"/>
</dbReference>
<organism evidence="1 2">
    <name type="scientific">Paracidovorax valerianellae</name>
    <dbReference type="NCBI Taxonomy" id="187868"/>
    <lineage>
        <taxon>Bacteria</taxon>
        <taxon>Pseudomonadati</taxon>
        <taxon>Pseudomonadota</taxon>
        <taxon>Betaproteobacteria</taxon>
        <taxon>Burkholderiales</taxon>
        <taxon>Comamonadaceae</taxon>
        <taxon>Paracidovorax</taxon>
    </lineage>
</organism>
<dbReference type="Proteomes" id="UP000198781">
    <property type="component" value="Unassembled WGS sequence"/>
</dbReference>
<dbReference type="AlphaFoldDB" id="A0A1G6VQV9"/>
<evidence type="ECO:0000313" key="1">
    <source>
        <dbReference type="EMBL" id="SDD55803.1"/>
    </source>
</evidence>
<dbReference type="OrthoDB" id="6992011at2"/>
<keyword evidence="2" id="KW-1185">Reference proteome</keyword>
<reference evidence="1 2" key="1">
    <citation type="submission" date="2016-10" db="EMBL/GenBank/DDBJ databases">
        <authorList>
            <person name="de Groot N.N."/>
        </authorList>
    </citation>
    <scope>NUCLEOTIDE SEQUENCE [LARGE SCALE GENOMIC DNA]</scope>
    <source>
        <strain evidence="1 2">DSM 16619</strain>
    </source>
</reference>
<gene>
    <name evidence="1" type="ORF">SAMN05192589_107109</name>
</gene>
<accession>A0A1G6VQV9</accession>
<proteinExistence type="predicted"/>
<dbReference type="STRING" id="187868.SAMN05192589_107109"/>
<protein>
    <submittedName>
        <fullName evidence="1">Uncharacterized protein</fullName>
    </submittedName>
</protein>
<name>A0A1G6VQV9_9BURK</name>